<reference evidence="2 3" key="1">
    <citation type="journal article" date="2022" name="G3 (Bethesda)">
        <title>Whole-genome sequence and methylome profiling of the almond [Prunus dulcis (Mill.) D.A. Webb] cultivar 'Nonpareil'.</title>
        <authorList>
            <person name="D'Amico-Willman K.M."/>
            <person name="Ouma W.Z."/>
            <person name="Meulia T."/>
            <person name="Sideli G.M."/>
            <person name="Gradziel T.M."/>
            <person name="Fresnedo-Ramirez J."/>
        </authorList>
    </citation>
    <scope>NUCLEOTIDE SEQUENCE [LARGE SCALE GENOMIC DNA]</scope>
    <source>
        <strain evidence="2">Clone GOH B32 T37-40</strain>
    </source>
</reference>
<organism evidence="2 3">
    <name type="scientific">Prunus dulcis</name>
    <name type="common">Almond</name>
    <name type="synonym">Amygdalus dulcis</name>
    <dbReference type="NCBI Taxonomy" id="3755"/>
    <lineage>
        <taxon>Eukaryota</taxon>
        <taxon>Viridiplantae</taxon>
        <taxon>Streptophyta</taxon>
        <taxon>Embryophyta</taxon>
        <taxon>Tracheophyta</taxon>
        <taxon>Spermatophyta</taxon>
        <taxon>Magnoliopsida</taxon>
        <taxon>eudicotyledons</taxon>
        <taxon>Gunneridae</taxon>
        <taxon>Pentapetalae</taxon>
        <taxon>rosids</taxon>
        <taxon>fabids</taxon>
        <taxon>Rosales</taxon>
        <taxon>Rosaceae</taxon>
        <taxon>Amygdaloideae</taxon>
        <taxon>Amygdaleae</taxon>
        <taxon>Prunus</taxon>
    </lineage>
</organism>
<dbReference type="AlphaFoldDB" id="A0AAD4WG18"/>
<proteinExistence type="predicted"/>
<evidence type="ECO:0000313" key="2">
    <source>
        <dbReference type="EMBL" id="KAI5341974.1"/>
    </source>
</evidence>
<dbReference type="EMBL" id="JAJFAZ020000002">
    <property type="protein sequence ID" value="KAI5341974.1"/>
    <property type="molecule type" value="Genomic_DNA"/>
</dbReference>
<name>A0AAD4WG18_PRUDU</name>
<evidence type="ECO:0000256" key="1">
    <source>
        <dbReference type="SAM" id="MobiDB-lite"/>
    </source>
</evidence>
<protein>
    <submittedName>
        <fullName evidence="2">Uncharacterized protein</fullName>
    </submittedName>
</protein>
<feature type="region of interest" description="Disordered" evidence="1">
    <location>
        <begin position="67"/>
        <end position="94"/>
    </location>
</feature>
<feature type="compositionally biased region" description="Polar residues" evidence="1">
    <location>
        <begin position="81"/>
        <end position="91"/>
    </location>
</feature>
<comment type="caution">
    <text evidence="2">The sequence shown here is derived from an EMBL/GenBank/DDBJ whole genome shotgun (WGS) entry which is preliminary data.</text>
</comment>
<gene>
    <name evidence="2" type="ORF">L3X38_009849</name>
</gene>
<keyword evidence="3" id="KW-1185">Reference proteome</keyword>
<dbReference type="Proteomes" id="UP001054821">
    <property type="component" value="Chromosome 2"/>
</dbReference>
<evidence type="ECO:0000313" key="3">
    <source>
        <dbReference type="Proteomes" id="UP001054821"/>
    </source>
</evidence>
<accession>A0AAD4WG18</accession>
<sequence>MDPVFSVFVAALAGVSVSPPSVMARVGFGVGLGVGYLLWGACVHYPHLKLKMSDVIPPNEVVSYPGDQPWHVPFPSPPGTPNNDPTSSGSEADNIDPLKKIAEVKHHLQYLCTATDWWETKCDIHGQVMGNLTNKLNKAFAREVKQTMKAESRSTKLASLTLQLEETKKDAVQKFTESEEFNHELVECFNNGFEMFRDYASVVSPDYNWSEIDVGGVWQVLNKGGQGMDDHSLVHAARKKTKELDLFMDL</sequence>